<protein>
    <recommendedName>
        <fullName evidence="4">non-specific serine/threonine protein kinase</fullName>
        <ecNumber evidence="4">2.7.11.1</ecNumber>
    </recommendedName>
</protein>
<comment type="catalytic activity">
    <reaction evidence="21">
        <text>L-seryl-[protein] + ATP = O-phospho-L-seryl-[protein] + ADP + H(+)</text>
        <dbReference type="Rhea" id="RHEA:17989"/>
        <dbReference type="Rhea" id="RHEA-COMP:9863"/>
        <dbReference type="Rhea" id="RHEA-COMP:11604"/>
        <dbReference type="ChEBI" id="CHEBI:15378"/>
        <dbReference type="ChEBI" id="CHEBI:29999"/>
        <dbReference type="ChEBI" id="CHEBI:30616"/>
        <dbReference type="ChEBI" id="CHEBI:83421"/>
        <dbReference type="ChEBI" id="CHEBI:456216"/>
        <dbReference type="EC" id="2.7.11.1"/>
    </reaction>
</comment>
<dbReference type="Pfam" id="PF13855">
    <property type="entry name" value="LRR_8"/>
    <property type="match status" value="1"/>
</dbReference>
<keyword evidence="8" id="KW-0433">Leucine-rich repeat</keyword>
<dbReference type="EMBL" id="KZ305045">
    <property type="protein sequence ID" value="PIA38425.1"/>
    <property type="molecule type" value="Genomic_DNA"/>
</dbReference>
<evidence type="ECO:0000256" key="20">
    <source>
        <dbReference type="ARBA" id="ARBA00047899"/>
    </source>
</evidence>
<evidence type="ECO:0000256" key="9">
    <source>
        <dbReference type="ARBA" id="ARBA00022679"/>
    </source>
</evidence>
<evidence type="ECO:0000256" key="6">
    <source>
        <dbReference type="ARBA" id="ARBA00022527"/>
    </source>
</evidence>
<evidence type="ECO:0000256" key="11">
    <source>
        <dbReference type="ARBA" id="ARBA00022729"/>
    </source>
</evidence>
<evidence type="ECO:0000256" key="7">
    <source>
        <dbReference type="ARBA" id="ARBA00022553"/>
    </source>
</evidence>
<dbReference type="Gene3D" id="1.10.510.10">
    <property type="entry name" value="Transferase(Phosphotransferase) domain 1"/>
    <property type="match status" value="1"/>
</dbReference>
<accession>A0A2G5D4I8</accession>
<evidence type="ECO:0000256" key="3">
    <source>
        <dbReference type="ARBA" id="ARBA00008684"/>
    </source>
</evidence>
<evidence type="ECO:0000256" key="19">
    <source>
        <dbReference type="ARBA" id="ARBA00023180"/>
    </source>
</evidence>
<evidence type="ECO:0000256" key="8">
    <source>
        <dbReference type="ARBA" id="ARBA00022614"/>
    </source>
</evidence>
<evidence type="ECO:0000256" key="1">
    <source>
        <dbReference type="ARBA" id="ARBA00004162"/>
    </source>
</evidence>
<evidence type="ECO:0000256" key="15">
    <source>
        <dbReference type="ARBA" id="ARBA00022840"/>
    </source>
</evidence>
<keyword evidence="27" id="KW-1185">Reference proteome</keyword>
<dbReference type="PANTHER" id="PTHR27000:SF733">
    <property type="entry name" value="PROTEIN KINASE DOMAIN-CONTAINING PROTEIN"/>
    <property type="match status" value="1"/>
</dbReference>
<evidence type="ECO:0000256" key="17">
    <source>
        <dbReference type="ARBA" id="ARBA00023136"/>
    </source>
</evidence>
<reference evidence="26 27" key="1">
    <citation type="submission" date="2017-09" db="EMBL/GenBank/DDBJ databases">
        <title>WGS assembly of Aquilegia coerulea Goldsmith.</title>
        <authorList>
            <person name="Hodges S."/>
            <person name="Kramer E."/>
            <person name="Nordborg M."/>
            <person name="Tomkins J."/>
            <person name="Borevitz J."/>
            <person name="Derieg N."/>
            <person name="Yan J."/>
            <person name="Mihaltcheva S."/>
            <person name="Hayes R.D."/>
            <person name="Rokhsar D."/>
        </authorList>
    </citation>
    <scope>NUCLEOTIDE SEQUENCE [LARGE SCALE GENOMIC DNA]</scope>
    <source>
        <strain evidence="27">cv. Goldsmith</strain>
    </source>
</reference>
<dbReference type="PROSITE" id="PS50011">
    <property type="entry name" value="PROTEIN_KINASE_DOM"/>
    <property type="match status" value="1"/>
</dbReference>
<dbReference type="Gene3D" id="3.80.10.10">
    <property type="entry name" value="Ribonuclease Inhibitor"/>
    <property type="match status" value="3"/>
</dbReference>
<evidence type="ECO:0000256" key="18">
    <source>
        <dbReference type="ARBA" id="ARBA00023170"/>
    </source>
</evidence>
<dbReference type="SUPFAM" id="SSF56112">
    <property type="entry name" value="Protein kinase-like (PK-like)"/>
    <property type="match status" value="1"/>
</dbReference>
<feature type="signal peptide" evidence="24">
    <location>
        <begin position="1"/>
        <end position="19"/>
    </location>
</feature>
<comment type="subcellular location">
    <subcellularLocation>
        <location evidence="1">Cell membrane</location>
        <topology evidence="1">Single-pass membrane protein</topology>
    </subcellularLocation>
    <subcellularLocation>
        <location evidence="2">Membrane</location>
        <topology evidence="2">Single-pass type I membrane protein</topology>
    </subcellularLocation>
</comment>
<proteinExistence type="inferred from homology"/>
<keyword evidence="13 22" id="KW-0547">Nucleotide-binding</keyword>
<keyword evidence="12" id="KW-0677">Repeat</keyword>
<keyword evidence="5" id="KW-1003">Cell membrane</keyword>
<dbReference type="GO" id="GO:0004674">
    <property type="term" value="F:protein serine/threonine kinase activity"/>
    <property type="evidence" value="ECO:0007669"/>
    <property type="project" value="UniProtKB-KW"/>
</dbReference>
<dbReference type="EC" id="2.7.11.1" evidence="4"/>
<dbReference type="Gene3D" id="3.30.200.20">
    <property type="entry name" value="Phosphorylase Kinase, domain 1"/>
    <property type="match status" value="1"/>
</dbReference>
<dbReference type="Pfam" id="PF23598">
    <property type="entry name" value="LRR_14"/>
    <property type="match status" value="1"/>
</dbReference>
<dbReference type="Pfam" id="PF00560">
    <property type="entry name" value="LRR_1"/>
    <property type="match status" value="3"/>
</dbReference>
<dbReference type="InterPro" id="IPR001245">
    <property type="entry name" value="Ser-Thr/Tyr_kinase_cat_dom"/>
</dbReference>
<dbReference type="Pfam" id="PF07714">
    <property type="entry name" value="PK_Tyr_Ser-Thr"/>
    <property type="match status" value="1"/>
</dbReference>
<dbReference type="FunFam" id="1.10.510.10:FF:000358">
    <property type="entry name" value="Putative leucine-rich repeat receptor-like serine/threonine-protein kinase"/>
    <property type="match status" value="1"/>
</dbReference>
<keyword evidence="14" id="KW-0418">Kinase</keyword>
<dbReference type="InterPro" id="IPR003591">
    <property type="entry name" value="Leu-rich_rpt_typical-subtyp"/>
</dbReference>
<dbReference type="PROSITE" id="PS00107">
    <property type="entry name" value="PROTEIN_KINASE_ATP"/>
    <property type="match status" value="1"/>
</dbReference>
<dbReference type="SMART" id="SM00369">
    <property type="entry name" value="LRR_TYP"/>
    <property type="match status" value="7"/>
</dbReference>
<organism evidence="26 27">
    <name type="scientific">Aquilegia coerulea</name>
    <name type="common">Rocky mountain columbine</name>
    <dbReference type="NCBI Taxonomy" id="218851"/>
    <lineage>
        <taxon>Eukaryota</taxon>
        <taxon>Viridiplantae</taxon>
        <taxon>Streptophyta</taxon>
        <taxon>Embryophyta</taxon>
        <taxon>Tracheophyta</taxon>
        <taxon>Spermatophyta</taxon>
        <taxon>Magnoliopsida</taxon>
        <taxon>Ranunculales</taxon>
        <taxon>Ranunculaceae</taxon>
        <taxon>Thalictroideae</taxon>
        <taxon>Aquilegia</taxon>
    </lineage>
</organism>
<feature type="binding site" evidence="22">
    <location>
        <position position="729"/>
    </location>
    <ligand>
        <name>ATP</name>
        <dbReference type="ChEBI" id="CHEBI:30616"/>
    </ligand>
</feature>
<dbReference type="InterPro" id="IPR032675">
    <property type="entry name" value="LRR_dom_sf"/>
</dbReference>
<evidence type="ECO:0000256" key="4">
    <source>
        <dbReference type="ARBA" id="ARBA00012513"/>
    </source>
</evidence>
<dbReference type="PANTHER" id="PTHR27000">
    <property type="entry name" value="LEUCINE-RICH REPEAT RECEPTOR-LIKE PROTEIN KINASE FAMILY PROTEIN-RELATED"/>
    <property type="match status" value="1"/>
</dbReference>
<evidence type="ECO:0000256" key="10">
    <source>
        <dbReference type="ARBA" id="ARBA00022692"/>
    </source>
</evidence>
<dbReference type="CDD" id="cd14066">
    <property type="entry name" value="STKc_IRAK"/>
    <property type="match status" value="1"/>
</dbReference>
<dbReference type="FunFam" id="3.30.200.20:FF:000432">
    <property type="entry name" value="LRR receptor-like serine/threonine-protein kinase EFR"/>
    <property type="match status" value="1"/>
</dbReference>
<evidence type="ECO:0000313" key="26">
    <source>
        <dbReference type="EMBL" id="PIA38425.1"/>
    </source>
</evidence>
<dbReference type="AlphaFoldDB" id="A0A2G5D4I8"/>
<dbReference type="InterPro" id="IPR055414">
    <property type="entry name" value="LRR_R13L4/SHOC2-like"/>
</dbReference>
<evidence type="ECO:0000256" key="5">
    <source>
        <dbReference type="ARBA" id="ARBA00022475"/>
    </source>
</evidence>
<keyword evidence="18" id="KW-0675">Receptor</keyword>
<dbReference type="InterPro" id="IPR013210">
    <property type="entry name" value="LRR_N_plant-typ"/>
</dbReference>
<dbReference type="SMART" id="SM00220">
    <property type="entry name" value="S_TKc"/>
    <property type="match status" value="1"/>
</dbReference>
<dbReference type="GO" id="GO:0005886">
    <property type="term" value="C:plasma membrane"/>
    <property type="evidence" value="ECO:0007669"/>
    <property type="project" value="UniProtKB-SubCell"/>
</dbReference>
<evidence type="ECO:0000256" key="14">
    <source>
        <dbReference type="ARBA" id="ARBA00022777"/>
    </source>
</evidence>
<dbReference type="SMART" id="SM00365">
    <property type="entry name" value="LRR_SD22"/>
    <property type="match status" value="5"/>
</dbReference>
<dbReference type="PROSITE" id="PS00108">
    <property type="entry name" value="PROTEIN_KINASE_ST"/>
    <property type="match status" value="1"/>
</dbReference>
<keyword evidence="6" id="KW-0723">Serine/threonine-protein kinase</keyword>
<dbReference type="FunFam" id="3.80.10.10:FF:001158">
    <property type="entry name" value="Leucine-rich repeat protein kinase family protein"/>
    <property type="match status" value="1"/>
</dbReference>
<dbReference type="SUPFAM" id="SSF52058">
    <property type="entry name" value="L domain-like"/>
    <property type="match status" value="2"/>
</dbReference>
<name>A0A2G5D4I8_AQUCA</name>
<dbReference type="GO" id="GO:0005524">
    <property type="term" value="F:ATP binding"/>
    <property type="evidence" value="ECO:0007669"/>
    <property type="project" value="UniProtKB-UniRule"/>
</dbReference>
<evidence type="ECO:0000259" key="25">
    <source>
        <dbReference type="PROSITE" id="PS50011"/>
    </source>
</evidence>
<dbReference type="STRING" id="218851.A0A2G5D4I8"/>
<dbReference type="InterPro" id="IPR000719">
    <property type="entry name" value="Prot_kinase_dom"/>
</dbReference>
<dbReference type="Pfam" id="PF08263">
    <property type="entry name" value="LRRNT_2"/>
    <property type="match status" value="1"/>
</dbReference>
<dbReference type="Proteomes" id="UP000230069">
    <property type="component" value="Unassembled WGS sequence"/>
</dbReference>
<evidence type="ECO:0000256" key="24">
    <source>
        <dbReference type="SAM" id="SignalP"/>
    </source>
</evidence>
<dbReference type="OrthoDB" id="676979at2759"/>
<dbReference type="FunFam" id="3.80.10.10:FF:000288">
    <property type="entry name" value="LRR receptor-like serine/threonine-protein kinase EFR"/>
    <property type="match status" value="1"/>
</dbReference>
<evidence type="ECO:0000256" key="2">
    <source>
        <dbReference type="ARBA" id="ARBA00004479"/>
    </source>
</evidence>
<comment type="catalytic activity">
    <reaction evidence="20">
        <text>L-threonyl-[protein] + ATP = O-phospho-L-threonyl-[protein] + ADP + H(+)</text>
        <dbReference type="Rhea" id="RHEA:46608"/>
        <dbReference type="Rhea" id="RHEA-COMP:11060"/>
        <dbReference type="Rhea" id="RHEA-COMP:11605"/>
        <dbReference type="ChEBI" id="CHEBI:15378"/>
        <dbReference type="ChEBI" id="CHEBI:30013"/>
        <dbReference type="ChEBI" id="CHEBI:30616"/>
        <dbReference type="ChEBI" id="CHEBI:61977"/>
        <dbReference type="ChEBI" id="CHEBI:456216"/>
        <dbReference type="EC" id="2.7.11.1"/>
    </reaction>
</comment>
<evidence type="ECO:0000313" key="27">
    <source>
        <dbReference type="Proteomes" id="UP000230069"/>
    </source>
</evidence>
<feature type="transmembrane region" description="Helical" evidence="23">
    <location>
        <begin position="641"/>
        <end position="664"/>
    </location>
</feature>
<keyword evidence="9" id="KW-0808">Transferase</keyword>
<evidence type="ECO:0000256" key="21">
    <source>
        <dbReference type="ARBA" id="ARBA00048679"/>
    </source>
</evidence>
<evidence type="ECO:0000256" key="22">
    <source>
        <dbReference type="PROSITE-ProRule" id="PRU10141"/>
    </source>
</evidence>
<feature type="domain" description="Protein kinase" evidence="25">
    <location>
        <begin position="701"/>
        <end position="1005"/>
    </location>
</feature>
<dbReference type="InterPro" id="IPR008271">
    <property type="entry name" value="Ser/Thr_kinase_AS"/>
</dbReference>
<dbReference type="InParanoid" id="A0A2G5D4I8"/>
<gene>
    <name evidence="26" type="ORF">AQUCO_02800260v1</name>
</gene>
<keyword evidence="15 22" id="KW-0067">ATP-binding</keyword>
<keyword evidence="10 23" id="KW-0812">Transmembrane</keyword>
<dbReference type="InterPro" id="IPR001611">
    <property type="entry name" value="Leu-rich_rpt"/>
</dbReference>
<keyword evidence="11 24" id="KW-0732">Signal</keyword>
<keyword evidence="19" id="KW-0325">Glycoprotein</keyword>
<keyword evidence="17 23" id="KW-0472">Membrane</keyword>
<sequence>MHVVLFLVSWSASSSSALAGNESDRLALLAFKDGITQDPGRVMSSWNDSIHFCQWKGVTCSPSNQRVIILNLESQQLVGSISQSVGNLSFLTVINLNSNIFTGKIPEEIGRLSRLQNLNLRSNSFVNEIPQNLTKCLDLRRLDVQNNNLIGKIPYELSFLRKLDFLGLFDNNLTGAIPPWIGNYSSLFVLSIARNSFHGSIPSDLGRLSKLEFFSVFDNRLSGMIPSSLYNISSIYYFTVAMNQLHGSLPPDVGLTLPNLEVFAGGVNNFRGLIPNSLSNASRLQILDFAENGLTGSVPINLGSLKSLTRLYFTSNFLGSGQIHNLNVINSLTNCTSLEVLGLDYNNLQDELPDSIGNLSTNLRILTIGGNLIRGSLPQGFENLVNLETLGLEHNLFNGIIPFGIGKLQKLQRLHFNYNRLSGLVPSSIGNLTLLNYLYMEENRLEGSTPLDLANCQKLLVLNISRNNLSGNIPKQIFTLTSLSISFAVAHNTLNGSLPLEVGKLVNLGMLEISGNKLSGEIPSTLANCISLEQVYLGGNSFQGVIPESMKQLKGVQVLDFSHNNLSGKIPDFLMNLSSLQYLDLSFNDFTGEVPTEGIFVNASSTKVRGNKKLCGGIKQLQLPVCVQPHNTSRNSLPDKMIISIVIVVLFVVLLSFFGTLYGLRKLRKRNVATASTVTSSLENCKSCVSYQDLLNSTNGFSSECLIGEGSFGSVYRGVLGDNNTIAIKVLKLQQQGAIKSFIAECDALKNLRHRNLIKIITSCSSIDYKGNDFKALVYEYMSNGSLEQWLHPSTSSSQRNTSLSLIQRLNIAIDVAFALEYLHYSTEKVIVHCDLKPSNILLDTDMTAHVGDFGLARFLFESSNKSISFGLKGSIGYIPPEYGAGGQVSILGDVYSYGILLLELFTGKRPTDEFFKDGRSLYDFVMMAIPDRIMEVVDPVLLSDELEEVDYCGKLPVLPMNGRAEECLVSVIKIGLSCSAPSPKDRMEMKDVVTKLNTIRNSIV</sequence>
<evidence type="ECO:0000256" key="12">
    <source>
        <dbReference type="ARBA" id="ARBA00022737"/>
    </source>
</evidence>
<evidence type="ECO:0000256" key="13">
    <source>
        <dbReference type="ARBA" id="ARBA00022741"/>
    </source>
</evidence>
<keyword evidence="7" id="KW-0597">Phosphoprotein</keyword>
<dbReference type="InterPro" id="IPR017441">
    <property type="entry name" value="Protein_kinase_ATP_BS"/>
</dbReference>
<keyword evidence="16 23" id="KW-1133">Transmembrane helix</keyword>
<feature type="chain" id="PRO_5013814751" description="non-specific serine/threonine protein kinase" evidence="24">
    <location>
        <begin position="20"/>
        <end position="1005"/>
    </location>
</feature>
<comment type="similarity">
    <text evidence="3">Belongs to the protein kinase superfamily. Ser/Thr protein kinase family.</text>
</comment>
<dbReference type="InterPro" id="IPR011009">
    <property type="entry name" value="Kinase-like_dom_sf"/>
</dbReference>
<dbReference type="FunFam" id="3.80.10.10:FF:000101">
    <property type="entry name" value="LRR receptor-like serine/threonine-protein kinase ERECTA"/>
    <property type="match status" value="1"/>
</dbReference>
<evidence type="ECO:0000256" key="16">
    <source>
        <dbReference type="ARBA" id="ARBA00022989"/>
    </source>
</evidence>
<evidence type="ECO:0000256" key="23">
    <source>
        <dbReference type="SAM" id="Phobius"/>
    </source>
</evidence>